<gene>
    <name evidence="4" type="ORF">JR050_05125</name>
</gene>
<name>A0ABS2DHN5_9BACI</name>
<evidence type="ECO:0000313" key="4">
    <source>
        <dbReference type="EMBL" id="MBM6617053.1"/>
    </source>
</evidence>
<evidence type="ECO:0000313" key="5">
    <source>
        <dbReference type="Proteomes" id="UP001518925"/>
    </source>
</evidence>
<protein>
    <submittedName>
        <fullName evidence="4">CBS domain-containing protein</fullName>
    </submittedName>
</protein>
<evidence type="ECO:0000256" key="2">
    <source>
        <dbReference type="PROSITE-ProRule" id="PRU00703"/>
    </source>
</evidence>
<evidence type="ECO:0000256" key="1">
    <source>
        <dbReference type="ARBA" id="ARBA00023122"/>
    </source>
</evidence>
<dbReference type="PANTHER" id="PTHR43080">
    <property type="entry name" value="CBS DOMAIN-CONTAINING PROTEIN CBSX3, MITOCHONDRIAL"/>
    <property type="match status" value="1"/>
</dbReference>
<dbReference type="EMBL" id="JAFELM010000018">
    <property type="protein sequence ID" value="MBM6617053.1"/>
    <property type="molecule type" value="Genomic_DNA"/>
</dbReference>
<dbReference type="CDD" id="cd04622">
    <property type="entry name" value="CBS_pair_HRP1_like"/>
    <property type="match status" value="1"/>
</dbReference>
<organism evidence="4 5">
    <name type="scientific">Bacillus suaedaesalsae</name>
    <dbReference type="NCBI Taxonomy" id="2810349"/>
    <lineage>
        <taxon>Bacteria</taxon>
        <taxon>Bacillati</taxon>
        <taxon>Bacillota</taxon>
        <taxon>Bacilli</taxon>
        <taxon>Bacillales</taxon>
        <taxon>Bacillaceae</taxon>
        <taxon>Bacillus</taxon>
    </lineage>
</organism>
<dbReference type="InterPro" id="IPR051257">
    <property type="entry name" value="Diverse_CBS-Domain"/>
</dbReference>
<sequence>MNLVRDMMTENVATISPEQTIQEAANLMKEYNVGSIPVVQHGQIKGIITDRDITLRSTAEGLPSHTPVSQVMSTSIVQGNPSMNVQEAVDLMSENQIRRLPIVENDQLVGMVSLGDIATNEKFDEEAELALTNISIPSQPEM</sequence>
<accession>A0ABS2DHN5</accession>
<dbReference type="SUPFAM" id="SSF54631">
    <property type="entry name" value="CBS-domain pair"/>
    <property type="match status" value="1"/>
</dbReference>
<keyword evidence="5" id="KW-1185">Reference proteome</keyword>
<reference evidence="4 5" key="1">
    <citation type="submission" date="2021-02" db="EMBL/GenBank/DDBJ databases">
        <title>Bacillus sp. RD4P76, an endophyte from a halophyte.</title>
        <authorList>
            <person name="Sun J.-Q."/>
        </authorList>
    </citation>
    <scope>NUCLEOTIDE SEQUENCE [LARGE SCALE GENOMIC DNA]</scope>
    <source>
        <strain evidence="4 5">RD4P76</strain>
    </source>
</reference>
<dbReference type="RefSeq" id="WP_204202482.1">
    <property type="nucleotide sequence ID" value="NZ_JAFELM010000018.1"/>
</dbReference>
<feature type="domain" description="CBS" evidence="3">
    <location>
        <begin position="72"/>
        <end position="128"/>
    </location>
</feature>
<evidence type="ECO:0000259" key="3">
    <source>
        <dbReference type="PROSITE" id="PS51371"/>
    </source>
</evidence>
<dbReference type="PROSITE" id="PS51371">
    <property type="entry name" value="CBS"/>
    <property type="match status" value="2"/>
</dbReference>
<proteinExistence type="predicted"/>
<keyword evidence="1 2" id="KW-0129">CBS domain</keyword>
<dbReference type="Proteomes" id="UP001518925">
    <property type="component" value="Unassembled WGS sequence"/>
</dbReference>
<comment type="caution">
    <text evidence="4">The sequence shown here is derived from an EMBL/GenBank/DDBJ whole genome shotgun (WGS) entry which is preliminary data.</text>
</comment>
<dbReference type="InterPro" id="IPR046342">
    <property type="entry name" value="CBS_dom_sf"/>
</dbReference>
<dbReference type="Pfam" id="PF00571">
    <property type="entry name" value="CBS"/>
    <property type="match status" value="2"/>
</dbReference>
<dbReference type="PANTHER" id="PTHR43080:SF2">
    <property type="entry name" value="CBS DOMAIN-CONTAINING PROTEIN"/>
    <property type="match status" value="1"/>
</dbReference>
<dbReference type="InterPro" id="IPR000644">
    <property type="entry name" value="CBS_dom"/>
</dbReference>
<feature type="domain" description="CBS" evidence="3">
    <location>
        <begin position="8"/>
        <end position="64"/>
    </location>
</feature>
<dbReference type="SMART" id="SM00116">
    <property type="entry name" value="CBS"/>
    <property type="match status" value="2"/>
</dbReference>
<dbReference type="Gene3D" id="3.10.580.10">
    <property type="entry name" value="CBS-domain"/>
    <property type="match status" value="1"/>
</dbReference>